<organism evidence="1 2">
    <name type="scientific">Ogataea philodendri</name>
    <dbReference type="NCBI Taxonomy" id="1378263"/>
    <lineage>
        <taxon>Eukaryota</taxon>
        <taxon>Fungi</taxon>
        <taxon>Dikarya</taxon>
        <taxon>Ascomycota</taxon>
        <taxon>Saccharomycotina</taxon>
        <taxon>Pichiomycetes</taxon>
        <taxon>Pichiales</taxon>
        <taxon>Pichiaceae</taxon>
        <taxon>Ogataea</taxon>
    </lineage>
</organism>
<dbReference type="AlphaFoldDB" id="A0A9P8NUZ9"/>
<dbReference type="EMBL" id="JAEUBE010000504">
    <property type="protein sequence ID" value="KAH3660373.1"/>
    <property type="molecule type" value="Genomic_DNA"/>
</dbReference>
<name>A0A9P8NUZ9_9ASCO</name>
<evidence type="ECO:0000313" key="2">
    <source>
        <dbReference type="Proteomes" id="UP000769157"/>
    </source>
</evidence>
<dbReference type="Proteomes" id="UP000769157">
    <property type="component" value="Unassembled WGS sequence"/>
</dbReference>
<keyword evidence="2" id="KW-1185">Reference proteome</keyword>
<protein>
    <submittedName>
        <fullName evidence="1">Uncharacterized protein</fullName>
    </submittedName>
</protein>
<reference evidence="1" key="2">
    <citation type="submission" date="2021-01" db="EMBL/GenBank/DDBJ databases">
        <authorList>
            <person name="Schikora-Tamarit M.A."/>
        </authorList>
    </citation>
    <scope>NUCLEOTIDE SEQUENCE</scope>
    <source>
        <strain evidence="1">CBS6075</strain>
    </source>
</reference>
<comment type="caution">
    <text evidence="1">The sequence shown here is derived from an EMBL/GenBank/DDBJ whole genome shotgun (WGS) entry which is preliminary data.</text>
</comment>
<accession>A0A9P8NUZ9</accession>
<dbReference type="GeneID" id="70238923"/>
<reference evidence="1" key="1">
    <citation type="journal article" date="2021" name="Open Biol.">
        <title>Shared evolutionary footprints suggest mitochondrial oxidative damage underlies multiple complex I losses in fungi.</title>
        <authorList>
            <person name="Schikora-Tamarit M.A."/>
            <person name="Marcet-Houben M."/>
            <person name="Nosek J."/>
            <person name="Gabaldon T."/>
        </authorList>
    </citation>
    <scope>NUCLEOTIDE SEQUENCE</scope>
    <source>
        <strain evidence="1">CBS6075</strain>
    </source>
</reference>
<sequence>MDAALDLRRFSAKDPNRFMNESVVASTVGRDADNDTSLIEPLIVSNLTSVPFQIPIGERHCTSEAVALPPKVVQVPNPHSAPTLRKVETSNIDFARHTSSWL</sequence>
<evidence type="ECO:0000313" key="1">
    <source>
        <dbReference type="EMBL" id="KAH3660373.1"/>
    </source>
</evidence>
<proteinExistence type="predicted"/>
<gene>
    <name evidence="1" type="ORF">OGAPHI_006959</name>
</gene>
<dbReference type="RefSeq" id="XP_046058076.1">
    <property type="nucleotide sequence ID" value="XM_046208301.1"/>
</dbReference>